<comment type="caution">
    <text evidence="8">The sequence shown here is derived from an EMBL/GenBank/DDBJ whole genome shotgun (WGS) entry which is preliminary data.</text>
</comment>
<dbReference type="Proteomes" id="UP000541558">
    <property type="component" value="Unassembled WGS sequence"/>
</dbReference>
<sequence length="819" mass="91049">MPLVAGFFICIAVGAKIVDQASPSNSTMLKDRGRMPTSHSSCPPSRPINMSSSKLTLAGGLEVQAVDEAQLNHHHVQRVLDSAENYIGLAPIYGPNVALTSLTLASNTQALVIRFSRVMSSMAGNPRKAQNLLEDKVFCNDSVTKYAFLMDKLIFTLAHWYGVRISSAVSLLPPEPRDSLIPVALEEAVKGTPRVFTKAILSELFKDHEGQQTDQAHTVRQAWLAQYAGGSSTRTATPIRYNSADMDALHLEETSRLYCLALQLRQIKPDVVKNDIDKAFKIGKGGLDLTSARFKTRITRASAGQRLEIRVSQGGREFNVSARTKQVEGRGAKVAPAKVFSSSASIVHVKTYGRERPTNAEEVRHELLIDILKGTVRLLHTNTFVQRIFFPERLGPWPAARSIRNRRVVLSDRTILNGSQGRAVEAIISLEGRRRVVLIHGPPGTGKTTVIAASAHSIVRSDLSATVWLVAHSNVAVKNIAEKLVNSNFLDFKIVVSKEFHFDWHEHLYQKVERNLIRTDSLPDDTLAAHRVLLGSRVILSTISNLLNQKMASITLVAPVQTLIVDEASQIGVGDYLPVIHRFQNTLEKLVFIGDDKQLAPYGYEQIKELESIFEKQHLRRDAILLDTQYRMPVVLGNFISKHVYSGLLDTIHNLTSRKTCRFVNVYGTKEEKKGHSWMNLREAATVISLARLMVNLGLSFRIITPYDPQRSLLENELKREKLPHEDKVFNVDSFQGNEADFIIVSLVRSGTKLGFLQEQRRANVMLTRCKKGMVICTNRTFVEGVARDSLVGKLARSLGPEAWIDSSQLAGIGGRLFA</sequence>
<gene>
    <name evidence="8" type="ORF">D9611_001795</name>
</gene>
<keyword evidence="9" id="KW-1185">Reference proteome</keyword>
<keyword evidence="4" id="KW-0067">ATP-binding</keyword>
<dbReference type="SUPFAM" id="SSF52540">
    <property type="entry name" value="P-loop containing nucleoside triphosphate hydrolases"/>
    <property type="match status" value="1"/>
</dbReference>
<feature type="region of interest" description="Disordered" evidence="5">
    <location>
        <begin position="23"/>
        <end position="47"/>
    </location>
</feature>
<name>A0A8H5FMV9_9AGAR</name>
<feature type="signal peptide" evidence="6">
    <location>
        <begin position="1"/>
        <end position="15"/>
    </location>
</feature>
<feature type="compositionally biased region" description="Polar residues" evidence="5">
    <location>
        <begin position="37"/>
        <end position="47"/>
    </location>
</feature>
<dbReference type="SMART" id="SM00487">
    <property type="entry name" value="DEXDc"/>
    <property type="match status" value="1"/>
</dbReference>
<dbReference type="PANTHER" id="PTHR43788:SF8">
    <property type="entry name" value="DNA-BINDING PROTEIN SMUBP-2"/>
    <property type="match status" value="1"/>
</dbReference>
<dbReference type="GO" id="GO:0005524">
    <property type="term" value="F:ATP binding"/>
    <property type="evidence" value="ECO:0007669"/>
    <property type="project" value="UniProtKB-KW"/>
</dbReference>
<dbReference type="GO" id="GO:0043139">
    <property type="term" value="F:5'-3' DNA helicase activity"/>
    <property type="evidence" value="ECO:0007669"/>
    <property type="project" value="TreeGrafter"/>
</dbReference>
<feature type="chain" id="PRO_5034824844" description="Helicase ATP-binding domain-containing protein" evidence="6">
    <location>
        <begin position="16"/>
        <end position="819"/>
    </location>
</feature>
<dbReference type="CDD" id="cd17934">
    <property type="entry name" value="DEXXQc_Upf1-like"/>
    <property type="match status" value="1"/>
</dbReference>
<keyword evidence="1" id="KW-0547">Nucleotide-binding</keyword>
<dbReference type="OrthoDB" id="6513042at2759"/>
<dbReference type="AlphaFoldDB" id="A0A8H5FMV9"/>
<dbReference type="CDD" id="cd18808">
    <property type="entry name" value="SF1_C_Upf1"/>
    <property type="match status" value="1"/>
</dbReference>
<protein>
    <recommendedName>
        <fullName evidence="7">Helicase ATP-binding domain-containing protein</fullName>
    </recommendedName>
</protein>
<evidence type="ECO:0000313" key="8">
    <source>
        <dbReference type="EMBL" id="KAF5342581.1"/>
    </source>
</evidence>
<evidence type="ECO:0000313" key="9">
    <source>
        <dbReference type="Proteomes" id="UP000541558"/>
    </source>
</evidence>
<dbReference type="GO" id="GO:0016787">
    <property type="term" value="F:hydrolase activity"/>
    <property type="evidence" value="ECO:0007669"/>
    <property type="project" value="UniProtKB-KW"/>
</dbReference>
<evidence type="ECO:0000256" key="2">
    <source>
        <dbReference type="ARBA" id="ARBA00022801"/>
    </source>
</evidence>
<dbReference type="EMBL" id="JAACJK010000001">
    <property type="protein sequence ID" value="KAF5342581.1"/>
    <property type="molecule type" value="Genomic_DNA"/>
</dbReference>
<dbReference type="PANTHER" id="PTHR43788">
    <property type="entry name" value="DNA2/NAM7 HELICASE FAMILY MEMBER"/>
    <property type="match status" value="1"/>
</dbReference>
<keyword evidence="6" id="KW-0732">Signal</keyword>
<evidence type="ECO:0000256" key="4">
    <source>
        <dbReference type="ARBA" id="ARBA00022840"/>
    </source>
</evidence>
<dbReference type="InterPro" id="IPR041679">
    <property type="entry name" value="DNA2/NAM7-like_C"/>
</dbReference>
<dbReference type="InterPro" id="IPR014001">
    <property type="entry name" value="Helicase_ATP-bd"/>
</dbReference>
<dbReference type="Pfam" id="PF13245">
    <property type="entry name" value="AAA_19"/>
    <property type="match status" value="1"/>
</dbReference>
<proteinExistence type="predicted"/>
<dbReference type="InterPro" id="IPR050534">
    <property type="entry name" value="Coronavir_polyprotein_1ab"/>
</dbReference>
<evidence type="ECO:0000256" key="3">
    <source>
        <dbReference type="ARBA" id="ARBA00022806"/>
    </source>
</evidence>
<organism evidence="8 9">
    <name type="scientific">Ephemerocybe angulata</name>
    <dbReference type="NCBI Taxonomy" id="980116"/>
    <lineage>
        <taxon>Eukaryota</taxon>
        <taxon>Fungi</taxon>
        <taxon>Dikarya</taxon>
        <taxon>Basidiomycota</taxon>
        <taxon>Agaricomycotina</taxon>
        <taxon>Agaricomycetes</taxon>
        <taxon>Agaricomycetidae</taxon>
        <taxon>Agaricales</taxon>
        <taxon>Agaricineae</taxon>
        <taxon>Psathyrellaceae</taxon>
        <taxon>Ephemerocybe</taxon>
    </lineage>
</organism>
<keyword evidence="3" id="KW-0347">Helicase</keyword>
<accession>A0A8H5FMV9</accession>
<keyword evidence="2" id="KW-0378">Hydrolase</keyword>
<evidence type="ECO:0000256" key="1">
    <source>
        <dbReference type="ARBA" id="ARBA00022741"/>
    </source>
</evidence>
<feature type="domain" description="Helicase ATP-binding" evidence="7">
    <location>
        <begin position="412"/>
        <end position="607"/>
    </location>
</feature>
<reference evidence="8 9" key="1">
    <citation type="journal article" date="2020" name="ISME J.">
        <title>Uncovering the hidden diversity of litter-decomposition mechanisms in mushroom-forming fungi.</title>
        <authorList>
            <person name="Floudas D."/>
            <person name="Bentzer J."/>
            <person name="Ahren D."/>
            <person name="Johansson T."/>
            <person name="Persson P."/>
            <person name="Tunlid A."/>
        </authorList>
    </citation>
    <scope>NUCLEOTIDE SEQUENCE [LARGE SCALE GENOMIC DNA]</scope>
    <source>
        <strain evidence="8 9">CBS 175.51</strain>
    </source>
</reference>
<evidence type="ECO:0000256" key="5">
    <source>
        <dbReference type="SAM" id="MobiDB-lite"/>
    </source>
</evidence>
<dbReference type="InterPro" id="IPR047187">
    <property type="entry name" value="SF1_C_Upf1"/>
</dbReference>
<evidence type="ECO:0000259" key="7">
    <source>
        <dbReference type="SMART" id="SM00487"/>
    </source>
</evidence>
<dbReference type="InterPro" id="IPR027417">
    <property type="entry name" value="P-loop_NTPase"/>
</dbReference>
<dbReference type="Gene3D" id="3.40.50.300">
    <property type="entry name" value="P-loop containing nucleotide triphosphate hydrolases"/>
    <property type="match status" value="2"/>
</dbReference>
<evidence type="ECO:0000256" key="6">
    <source>
        <dbReference type="SAM" id="SignalP"/>
    </source>
</evidence>
<dbReference type="Pfam" id="PF13087">
    <property type="entry name" value="AAA_12"/>
    <property type="match status" value="1"/>
</dbReference>